<dbReference type="SUPFAM" id="SSF109998">
    <property type="entry name" value="Triger factor/SurA peptide-binding domain-like"/>
    <property type="match status" value="1"/>
</dbReference>
<evidence type="ECO:0000313" key="17">
    <source>
        <dbReference type="Proteomes" id="UP000011729"/>
    </source>
</evidence>
<evidence type="ECO:0000256" key="13">
    <source>
        <dbReference type="ARBA" id="ARBA00042775"/>
    </source>
</evidence>
<keyword evidence="7 14" id="KW-0472">Membrane</keyword>
<dbReference type="InterPro" id="IPR046357">
    <property type="entry name" value="PPIase_dom_sf"/>
</dbReference>
<keyword evidence="16" id="KW-0413">Isomerase</keyword>
<evidence type="ECO:0000256" key="3">
    <source>
        <dbReference type="ARBA" id="ARBA00022475"/>
    </source>
</evidence>
<dbReference type="eggNOG" id="COG0760">
    <property type="taxonomic scope" value="Bacteria"/>
</dbReference>
<comment type="similarity">
    <text evidence="11">Belongs to the PpiD chaperone family.</text>
</comment>
<evidence type="ECO:0000256" key="5">
    <source>
        <dbReference type="ARBA" id="ARBA00022692"/>
    </source>
</evidence>
<dbReference type="PATRIC" id="fig|1094489.3.peg.605"/>
<dbReference type="EMBL" id="CP003123">
    <property type="protein sequence ID" value="AGF74370.1"/>
    <property type="molecule type" value="Genomic_DNA"/>
</dbReference>
<dbReference type="InterPro" id="IPR052029">
    <property type="entry name" value="PpiD_chaperone"/>
</dbReference>
<dbReference type="RefSeq" id="WP_015397878.1">
    <property type="nucleotide sequence ID" value="NC_020300.1"/>
</dbReference>
<evidence type="ECO:0000256" key="2">
    <source>
        <dbReference type="ARBA" id="ARBA00018370"/>
    </source>
</evidence>
<dbReference type="GO" id="GO:0003755">
    <property type="term" value="F:peptidyl-prolyl cis-trans isomerase activity"/>
    <property type="evidence" value="ECO:0007669"/>
    <property type="project" value="InterPro"/>
</dbReference>
<dbReference type="OrthoDB" id="9768393at2"/>
<evidence type="ECO:0000256" key="12">
    <source>
        <dbReference type="ARBA" id="ARBA00040743"/>
    </source>
</evidence>
<evidence type="ECO:0000313" key="16">
    <source>
        <dbReference type="EMBL" id="AGF74370.1"/>
    </source>
</evidence>
<protein>
    <recommendedName>
        <fullName evidence="2">Parvulin-like PPIase</fullName>
    </recommendedName>
    <alternativeName>
        <fullName evidence="9">Peptidyl-prolyl cis-trans isomerase plp</fullName>
    </alternativeName>
    <alternativeName>
        <fullName evidence="12">Periplasmic chaperone PpiD</fullName>
    </alternativeName>
    <alternativeName>
        <fullName evidence="13">Periplasmic folding chaperone</fullName>
    </alternativeName>
    <alternativeName>
        <fullName evidence="10">Rotamase plp</fullName>
    </alternativeName>
</protein>
<comment type="subcellular location">
    <subcellularLocation>
        <location evidence="1">Cell inner membrane</location>
        <topology evidence="1">Single-pass type II membrane protein</topology>
        <orientation evidence="1">Periplasmic side</orientation>
    </subcellularLocation>
</comment>
<keyword evidence="6 14" id="KW-1133">Transmembrane helix</keyword>
<gene>
    <name evidence="16" type="primary">ppiD</name>
    <name evidence="16" type="ordered locus">BAnh1_04910</name>
</gene>
<keyword evidence="3" id="KW-1003">Cell membrane</keyword>
<evidence type="ECO:0000256" key="8">
    <source>
        <dbReference type="ARBA" id="ARBA00023186"/>
    </source>
</evidence>
<evidence type="ECO:0000256" key="11">
    <source>
        <dbReference type="ARBA" id="ARBA00038408"/>
    </source>
</evidence>
<feature type="transmembrane region" description="Helical" evidence="14">
    <location>
        <begin position="12"/>
        <end position="31"/>
    </location>
</feature>
<dbReference type="AlphaFoldDB" id="M1P3G1"/>
<evidence type="ECO:0000256" key="4">
    <source>
        <dbReference type="ARBA" id="ARBA00022519"/>
    </source>
</evidence>
<sequence length="629" mass="71052">MLDTLRNTQNSWVTKAFLAILLLCLLLLWNIPHLHTNNERDLVTSGKSTITVDTYRLALADYSLRLALASHLGRMFTPDEMQRYKIPAFVLNQLQQDVLFDEQARKMKINLSKNVIARIIGSDNIFQENGTFSRNLFLNYLQKLPVSENGLIDYYIQREKRHQLISASLSGMKVPSLFYKALAHYEEEARTADYLVISLEKEGAIADPDQKTLQKWFDINKNKFRAPEYRAVSLLSMTAAKFIKPENISADEVKAYYTQNPSRFIAPEKRTIEELRFSSREAADEAAKKITNGMSFDDLVKEEKKTLDSIKKGPLTESEIPSRIASEVFNLEKGQVSPVINDIQGPVIIRVIHITPSASVPFESAEKDIRQALAQSRAAADIRDNYMKIENARFEGASLQELADQYKLPLHKITIDKTGKTIEGVEVTNLPQKEVLLDSVYQSNEGAELDPLSLPEGGYLWYQVDTIIPSHDRALEEVKQDAITQWKSEKVQRLLDEKSQNALQKLIEGGSLDSLAHKLGTTKQKTRALRRKDSSEILGSEGVKELFSGPTGHRGIIKGAVKTNRIIYEITASITPPNTAVHTFSSDVRANMDMIIKEDLKQQMLHAANKEHPLQINGSNYNRILNSLQ</sequence>
<organism evidence="16 17">
    <name type="scientific">Bartonella australis (strain Aust/NH1)</name>
    <dbReference type="NCBI Taxonomy" id="1094489"/>
    <lineage>
        <taxon>Bacteria</taxon>
        <taxon>Pseudomonadati</taxon>
        <taxon>Pseudomonadota</taxon>
        <taxon>Alphaproteobacteria</taxon>
        <taxon>Hyphomicrobiales</taxon>
        <taxon>Bartonellaceae</taxon>
        <taxon>Bartonella</taxon>
    </lineage>
</organism>
<dbReference type="KEGG" id="baus:BAnh1_04910"/>
<keyword evidence="4" id="KW-0997">Cell inner membrane</keyword>
<accession>M1P3G1</accession>
<evidence type="ECO:0000256" key="9">
    <source>
        <dbReference type="ARBA" id="ARBA00030642"/>
    </source>
</evidence>
<keyword evidence="5 14" id="KW-0812">Transmembrane</keyword>
<evidence type="ECO:0000256" key="6">
    <source>
        <dbReference type="ARBA" id="ARBA00022989"/>
    </source>
</evidence>
<dbReference type="InterPro" id="IPR000297">
    <property type="entry name" value="PPIase_PpiC"/>
</dbReference>
<dbReference type="Pfam" id="PF13624">
    <property type="entry name" value="SurA_N_3"/>
    <property type="match status" value="1"/>
</dbReference>
<dbReference type="PANTHER" id="PTHR47529">
    <property type="entry name" value="PEPTIDYL-PROLYL CIS-TRANS ISOMERASE D"/>
    <property type="match status" value="1"/>
</dbReference>
<dbReference type="PANTHER" id="PTHR47529:SF1">
    <property type="entry name" value="PERIPLASMIC CHAPERONE PPID"/>
    <property type="match status" value="1"/>
</dbReference>
<keyword evidence="17" id="KW-1185">Reference proteome</keyword>
<feature type="domain" description="PpiC" evidence="15">
    <location>
        <begin position="248"/>
        <end position="366"/>
    </location>
</feature>
<evidence type="ECO:0000256" key="1">
    <source>
        <dbReference type="ARBA" id="ARBA00004382"/>
    </source>
</evidence>
<dbReference type="HOGENOM" id="CLU_023843_2_1_5"/>
<dbReference type="SUPFAM" id="SSF54534">
    <property type="entry name" value="FKBP-like"/>
    <property type="match status" value="1"/>
</dbReference>
<proteinExistence type="inferred from homology"/>
<reference evidence="16 17" key="1">
    <citation type="journal article" date="2013" name="PLoS Genet.">
        <title>A gene transfer agent and a dynamic repertoire of secretion systems hold the keys to the explosive radiation of the emerging pathogen Bartonella.</title>
        <authorList>
            <person name="Guy L."/>
            <person name="Nystedt B."/>
            <person name="Toft C."/>
            <person name="Zaremba-Niedzwiedzka K."/>
            <person name="Berglund E.C."/>
            <person name="Granberg F."/>
            <person name="Naslund K."/>
            <person name="Eriksson A.S."/>
            <person name="Andersson S.G."/>
        </authorList>
    </citation>
    <scope>NUCLEOTIDE SEQUENCE [LARGE SCALE GENOMIC DNA]</scope>
    <source>
        <strain evidence="16 17">Aust/NH1</strain>
    </source>
</reference>
<dbReference type="InterPro" id="IPR027304">
    <property type="entry name" value="Trigger_fact/SurA_dom_sf"/>
</dbReference>
<keyword evidence="8" id="KW-0143">Chaperone</keyword>
<dbReference type="STRING" id="1094489.BAnh1_04910"/>
<name>M1P3G1_BARAA</name>
<dbReference type="Proteomes" id="UP000011729">
    <property type="component" value="Chromosome"/>
</dbReference>
<evidence type="ECO:0000256" key="14">
    <source>
        <dbReference type="SAM" id="Phobius"/>
    </source>
</evidence>
<evidence type="ECO:0000256" key="10">
    <source>
        <dbReference type="ARBA" id="ARBA00031484"/>
    </source>
</evidence>
<dbReference type="Gene3D" id="3.10.50.40">
    <property type="match status" value="1"/>
</dbReference>
<dbReference type="Pfam" id="PF13145">
    <property type="entry name" value="Rotamase_2"/>
    <property type="match status" value="1"/>
</dbReference>
<evidence type="ECO:0000259" key="15">
    <source>
        <dbReference type="Pfam" id="PF13145"/>
    </source>
</evidence>
<evidence type="ECO:0000256" key="7">
    <source>
        <dbReference type="ARBA" id="ARBA00023136"/>
    </source>
</evidence>
<dbReference type="GO" id="GO:0005886">
    <property type="term" value="C:plasma membrane"/>
    <property type="evidence" value="ECO:0007669"/>
    <property type="project" value="UniProtKB-SubCell"/>
</dbReference>